<feature type="transmembrane region" description="Helical" evidence="8">
    <location>
        <begin position="12"/>
        <end position="30"/>
    </location>
</feature>
<dbReference type="InterPro" id="IPR038731">
    <property type="entry name" value="RgtA/B/C-like"/>
</dbReference>
<evidence type="ECO:0000256" key="1">
    <source>
        <dbReference type="ARBA" id="ARBA00004651"/>
    </source>
</evidence>
<evidence type="ECO:0000256" key="4">
    <source>
        <dbReference type="ARBA" id="ARBA00022679"/>
    </source>
</evidence>
<feature type="transmembrane region" description="Helical" evidence="8">
    <location>
        <begin position="255"/>
        <end position="278"/>
    </location>
</feature>
<comment type="subcellular location">
    <subcellularLocation>
        <location evidence="1">Cell membrane</location>
        <topology evidence="1">Multi-pass membrane protein</topology>
    </subcellularLocation>
</comment>
<dbReference type="PANTHER" id="PTHR33908">
    <property type="entry name" value="MANNOSYLTRANSFERASE YKCB-RELATED"/>
    <property type="match status" value="1"/>
</dbReference>
<protein>
    <recommendedName>
        <fullName evidence="9">Glycosyltransferase RgtA/B/C/D-like domain-containing protein</fullName>
    </recommendedName>
</protein>
<feature type="transmembrane region" description="Helical" evidence="8">
    <location>
        <begin position="202"/>
        <end position="221"/>
    </location>
</feature>
<evidence type="ECO:0000259" key="9">
    <source>
        <dbReference type="Pfam" id="PF13231"/>
    </source>
</evidence>
<feature type="transmembrane region" description="Helical" evidence="8">
    <location>
        <begin position="109"/>
        <end position="129"/>
    </location>
</feature>
<accession>A0A9E7C0R8</accession>
<evidence type="ECO:0000256" key="3">
    <source>
        <dbReference type="ARBA" id="ARBA00022676"/>
    </source>
</evidence>
<keyword evidence="2" id="KW-1003">Cell membrane</keyword>
<feature type="transmembrane region" description="Helical" evidence="8">
    <location>
        <begin position="372"/>
        <end position="391"/>
    </location>
</feature>
<evidence type="ECO:0000256" key="8">
    <source>
        <dbReference type="SAM" id="Phobius"/>
    </source>
</evidence>
<evidence type="ECO:0000256" key="7">
    <source>
        <dbReference type="ARBA" id="ARBA00023136"/>
    </source>
</evidence>
<keyword evidence="4" id="KW-0808">Transferase</keyword>
<dbReference type="GO" id="GO:0016763">
    <property type="term" value="F:pentosyltransferase activity"/>
    <property type="evidence" value="ECO:0007669"/>
    <property type="project" value="TreeGrafter"/>
</dbReference>
<organism evidence="10 11">
    <name type="scientific">Capillimicrobium parvum</name>
    <dbReference type="NCBI Taxonomy" id="2884022"/>
    <lineage>
        <taxon>Bacteria</taxon>
        <taxon>Bacillati</taxon>
        <taxon>Actinomycetota</taxon>
        <taxon>Thermoleophilia</taxon>
        <taxon>Solirubrobacterales</taxon>
        <taxon>Capillimicrobiaceae</taxon>
        <taxon>Capillimicrobium</taxon>
    </lineage>
</organism>
<gene>
    <name evidence="10" type="ORF">DSM104329_02213</name>
</gene>
<evidence type="ECO:0000313" key="11">
    <source>
        <dbReference type="Proteomes" id="UP001162834"/>
    </source>
</evidence>
<feature type="transmembrane region" description="Helical" evidence="8">
    <location>
        <begin position="136"/>
        <end position="157"/>
    </location>
</feature>
<dbReference type="KEGG" id="sbae:DSM104329_02213"/>
<keyword evidence="6 8" id="KW-1133">Transmembrane helix</keyword>
<dbReference type="RefSeq" id="WP_259315500.1">
    <property type="nucleotide sequence ID" value="NZ_CP087164.1"/>
</dbReference>
<feature type="transmembrane region" description="Helical" evidence="8">
    <location>
        <begin position="398"/>
        <end position="415"/>
    </location>
</feature>
<keyword evidence="7 8" id="KW-0472">Membrane</keyword>
<dbReference type="AlphaFoldDB" id="A0A9E7C0R8"/>
<dbReference type="GO" id="GO:0005886">
    <property type="term" value="C:plasma membrane"/>
    <property type="evidence" value="ECO:0007669"/>
    <property type="project" value="UniProtKB-SubCell"/>
</dbReference>
<keyword evidence="11" id="KW-1185">Reference proteome</keyword>
<keyword evidence="3" id="KW-0328">Glycosyltransferase</keyword>
<feature type="domain" description="Glycosyltransferase RgtA/B/C/D-like" evidence="9">
    <location>
        <begin position="111"/>
        <end position="223"/>
    </location>
</feature>
<reference evidence="10" key="1">
    <citation type="journal article" date="2022" name="Int. J. Syst. Evol. Microbiol.">
        <title>Pseudomonas aegrilactucae sp. nov. and Pseudomonas morbosilactucae sp. nov., pathogens causing bacterial rot of lettuce in Japan.</title>
        <authorList>
            <person name="Sawada H."/>
            <person name="Fujikawa T."/>
            <person name="Satou M."/>
        </authorList>
    </citation>
    <scope>NUCLEOTIDE SEQUENCE</scope>
    <source>
        <strain evidence="10">0166_1</strain>
    </source>
</reference>
<dbReference type="GO" id="GO:0009103">
    <property type="term" value="P:lipopolysaccharide biosynthetic process"/>
    <property type="evidence" value="ECO:0007669"/>
    <property type="project" value="UniProtKB-ARBA"/>
</dbReference>
<evidence type="ECO:0000313" key="10">
    <source>
        <dbReference type="EMBL" id="UGS35817.1"/>
    </source>
</evidence>
<feature type="transmembrane region" description="Helical" evidence="8">
    <location>
        <begin position="342"/>
        <end position="360"/>
    </location>
</feature>
<proteinExistence type="predicted"/>
<evidence type="ECO:0000256" key="2">
    <source>
        <dbReference type="ARBA" id="ARBA00022475"/>
    </source>
</evidence>
<evidence type="ECO:0000256" key="5">
    <source>
        <dbReference type="ARBA" id="ARBA00022692"/>
    </source>
</evidence>
<evidence type="ECO:0000256" key="6">
    <source>
        <dbReference type="ARBA" id="ARBA00022989"/>
    </source>
</evidence>
<dbReference type="EMBL" id="CP087164">
    <property type="protein sequence ID" value="UGS35817.1"/>
    <property type="molecule type" value="Genomic_DNA"/>
</dbReference>
<dbReference type="Pfam" id="PF13231">
    <property type="entry name" value="PMT_2"/>
    <property type="match status" value="1"/>
</dbReference>
<dbReference type="InterPro" id="IPR050297">
    <property type="entry name" value="LipidA_mod_glycosyltrf_83"/>
</dbReference>
<sequence>MSRPDRLRAEAPALALLLLMLAVGLFLRIHNNDYGLPFVYYADEGSHFTNRAVGMLGGDANPHYFQNPSAFTYIVHVALRFYFGHGWPFGDFQHVIDAYGEVPTRIYEIGRTMAALVCAVGIVGIYFVGRALWSRAVGLVSAAVLCFAFLIVAYSRIAVTDVGTLLPVALALWCAVRIHERGGLRWYAGAGAAVGLAVGFKYTAGLVVLSPLLAVALGWHARREANRTGARLPPADAASPPRSGLAGVGTPGREALLGLGLMLVLAVAVFFVTTPYFFLDLSTAEHQLRHQADLAGGLSKYGQEHDNGFLYYAWSLTWGLGWLPLAAALGGLVLMVRDGQRARAVLLAIFPLAMYLYLATQQRYFGRWFLPAYPAFALLAGFGAVRAIALVRRIGPRLAPAAIAVLAGVLVWQAVAADFRSMAVLGHTDTRQVARDWLEEHQRQSLRIVIEPGVPARYYWKLRSNGTHVPRRKQFVRGFIRDISETRIEYGRTLSPAVIDRYRKSGFCLVMTMSLIRGRSVNARNPKALAYYDRLERESKKIFSVSPFRFNAGEDKFNFDLSYNYYSPAYLRPGPQIDVYRLDGCTQGYGQVEQGVGTPEGAGTS</sequence>
<dbReference type="Proteomes" id="UP001162834">
    <property type="component" value="Chromosome"/>
</dbReference>
<feature type="transmembrane region" description="Helical" evidence="8">
    <location>
        <begin position="309"/>
        <end position="335"/>
    </location>
</feature>
<name>A0A9E7C0R8_9ACTN</name>
<dbReference type="PANTHER" id="PTHR33908:SF11">
    <property type="entry name" value="MEMBRANE PROTEIN"/>
    <property type="match status" value="1"/>
</dbReference>
<keyword evidence="5 8" id="KW-0812">Transmembrane</keyword>